<evidence type="ECO:0000313" key="2">
    <source>
        <dbReference type="EMBL" id="KAF4436567.1"/>
    </source>
</evidence>
<protein>
    <submittedName>
        <fullName evidence="2">Putative pathogenicity protein</fullName>
    </submittedName>
</protein>
<organism evidence="2 3">
    <name type="scientific">Fusarium austroafricanum</name>
    <dbReference type="NCBI Taxonomy" id="2364996"/>
    <lineage>
        <taxon>Eukaryota</taxon>
        <taxon>Fungi</taxon>
        <taxon>Dikarya</taxon>
        <taxon>Ascomycota</taxon>
        <taxon>Pezizomycotina</taxon>
        <taxon>Sordariomycetes</taxon>
        <taxon>Hypocreomycetidae</taxon>
        <taxon>Hypocreales</taxon>
        <taxon>Nectriaceae</taxon>
        <taxon>Fusarium</taxon>
        <taxon>Fusarium concolor species complex</taxon>
    </lineage>
</organism>
<dbReference type="AlphaFoldDB" id="A0A8H4JPJ8"/>
<evidence type="ECO:0000256" key="1">
    <source>
        <dbReference type="SAM" id="SignalP"/>
    </source>
</evidence>
<proteinExistence type="predicted"/>
<name>A0A8H4JPJ8_9HYPO</name>
<dbReference type="OrthoDB" id="3440400at2759"/>
<comment type="caution">
    <text evidence="2">The sequence shown here is derived from an EMBL/GenBank/DDBJ whole genome shotgun (WGS) entry which is preliminary data.</text>
</comment>
<evidence type="ECO:0000313" key="3">
    <source>
        <dbReference type="Proteomes" id="UP000605986"/>
    </source>
</evidence>
<gene>
    <name evidence="2" type="ORF">F53441_13205</name>
</gene>
<dbReference type="Proteomes" id="UP000605986">
    <property type="component" value="Unassembled WGS sequence"/>
</dbReference>
<keyword evidence="3" id="KW-1185">Reference proteome</keyword>
<accession>A0A8H4JPJ8</accession>
<sequence>MKFSIVSTILLAQGIAAMPWSSIKTKQANGEEITLRIQVGSSSPHGFTKHKASNMNRKAYDICWAACFGEEPSCPEGWYSKNFGDCYTCCRSTGDDL</sequence>
<feature type="chain" id="PRO_5034644507" evidence="1">
    <location>
        <begin position="18"/>
        <end position="97"/>
    </location>
</feature>
<keyword evidence="1" id="KW-0732">Signal</keyword>
<reference evidence="2" key="1">
    <citation type="submission" date="2020-01" db="EMBL/GenBank/DDBJ databases">
        <title>Identification and distribution of gene clusters putatively required for synthesis of sphingolipid metabolism inhibitors in phylogenetically diverse species of the filamentous fungus Fusarium.</title>
        <authorList>
            <person name="Kim H.-S."/>
            <person name="Busman M."/>
            <person name="Brown D.W."/>
            <person name="Divon H."/>
            <person name="Uhlig S."/>
            <person name="Proctor R.H."/>
        </authorList>
    </citation>
    <scope>NUCLEOTIDE SEQUENCE</scope>
    <source>
        <strain evidence="2">NRRL 53441</strain>
    </source>
</reference>
<feature type="signal peptide" evidence="1">
    <location>
        <begin position="1"/>
        <end position="17"/>
    </location>
</feature>
<dbReference type="EMBL" id="JAADJG010000794">
    <property type="protein sequence ID" value="KAF4436567.1"/>
    <property type="molecule type" value="Genomic_DNA"/>
</dbReference>